<sequence>MNEQLKVDKYNLNRFIEEQNQIYKDVLSELKSGQKESHWIWFIFPQLKDLGFSGYAKYFGIQNLEEAQQYLLNEQLNKRLCECIQLVIDIKDKSIEYIFNGQTDAKKFKSCLTLFKAATNDKELYIQALKKYYNGEEDKNTFDILNTSK</sequence>
<protein>
    <submittedName>
        <fullName evidence="1">DUF1810 domain-containing protein</fullName>
    </submittedName>
    <submittedName>
        <fullName evidence="2">DUF1810_domain-containing protein</fullName>
    </submittedName>
</protein>
<dbReference type="SUPFAM" id="SSF140736">
    <property type="entry name" value="Rv1873-like"/>
    <property type="match status" value="1"/>
</dbReference>
<dbReference type="InterPro" id="IPR036287">
    <property type="entry name" value="Rv1873-like_sf"/>
</dbReference>
<evidence type="ECO:0000313" key="2">
    <source>
        <dbReference type="EMBL" id="CAL6089744.1"/>
    </source>
</evidence>
<dbReference type="EMBL" id="CATOUU010000076">
    <property type="protein sequence ID" value="CAI9915690.1"/>
    <property type="molecule type" value="Genomic_DNA"/>
</dbReference>
<keyword evidence="3" id="KW-1185">Reference proteome</keyword>
<dbReference type="PIRSF" id="PIRSF008546">
    <property type="entry name" value="UCP008546"/>
    <property type="match status" value="1"/>
</dbReference>
<comment type="caution">
    <text evidence="1">The sequence shown here is derived from an EMBL/GenBank/DDBJ whole genome shotgun (WGS) entry which is preliminary data.</text>
</comment>
<dbReference type="InterPro" id="IPR014937">
    <property type="entry name" value="DUF1810"/>
</dbReference>
<reference evidence="2 3" key="2">
    <citation type="submission" date="2024-07" db="EMBL/GenBank/DDBJ databases">
        <authorList>
            <person name="Akdeniz Z."/>
        </authorList>
    </citation>
    <scope>NUCLEOTIDE SEQUENCE [LARGE SCALE GENOMIC DNA]</scope>
</reference>
<dbReference type="Pfam" id="PF08837">
    <property type="entry name" value="DUF1810"/>
    <property type="match status" value="1"/>
</dbReference>
<organism evidence="1">
    <name type="scientific">Hexamita inflata</name>
    <dbReference type="NCBI Taxonomy" id="28002"/>
    <lineage>
        <taxon>Eukaryota</taxon>
        <taxon>Metamonada</taxon>
        <taxon>Diplomonadida</taxon>
        <taxon>Hexamitidae</taxon>
        <taxon>Hexamitinae</taxon>
        <taxon>Hexamita</taxon>
    </lineage>
</organism>
<dbReference type="AlphaFoldDB" id="A0AA86NAE5"/>
<reference evidence="1" key="1">
    <citation type="submission" date="2023-06" db="EMBL/GenBank/DDBJ databases">
        <authorList>
            <person name="Kurt Z."/>
        </authorList>
    </citation>
    <scope>NUCLEOTIDE SEQUENCE</scope>
</reference>
<dbReference type="EMBL" id="CAXDID020000422">
    <property type="protein sequence ID" value="CAL6089744.1"/>
    <property type="molecule type" value="Genomic_DNA"/>
</dbReference>
<proteinExistence type="predicted"/>
<name>A0AA86NAE5_9EUKA</name>
<dbReference type="Proteomes" id="UP001642409">
    <property type="component" value="Unassembled WGS sequence"/>
</dbReference>
<dbReference type="Gene3D" id="1.25.40.380">
    <property type="entry name" value="Protein of unknown function DUF1810"/>
    <property type="match status" value="1"/>
</dbReference>
<gene>
    <name evidence="1" type="ORF">HINF_LOCUS3335</name>
    <name evidence="2" type="ORF">HINF_LOCUS64976</name>
</gene>
<evidence type="ECO:0000313" key="3">
    <source>
        <dbReference type="Proteomes" id="UP001642409"/>
    </source>
</evidence>
<evidence type="ECO:0000313" key="1">
    <source>
        <dbReference type="EMBL" id="CAI9915690.1"/>
    </source>
</evidence>
<accession>A0AA86NAE5</accession>